<comment type="caution">
    <text evidence="1">The sequence shown here is derived from an EMBL/GenBank/DDBJ whole genome shotgun (WGS) entry which is preliminary data.</text>
</comment>
<reference evidence="1" key="1">
    <citation type="submission" date="2021-01" db="EMBL/GenBank/DDBJ databases">
        <title>Modified the classification status of verrucomicrobia.</title>
        <authorList>
            <person name="Feng X."/>
        </authorList>
    </citation>
    <scope>NUCLEOTIDE SEQUENCE</scope>
    <source>
        <strain evidence="1">KCTC 22041</strain>
    </source>
</reference>
<evidence type="ECO:0000313" key="2">
    <source>
        <dbReference type="Proteomes" id="UP000603141"/>
    </source>
</evidence>
<accession>A0A934SAG2</accession>
<evidence type="ECO:0000313" key="1">
    <source>
        <dbReference type="EMBL" id="MBK1884803.1"/>
    </source>
</evidence>
<dbReference type="EMBL" id="JAENIJ010000115">
    <property type="protein sequence ID" value="MBK1884803.1"/>
    <property type="molecule type" value="Genomic_DNA"/>
</dbReference>
<protein>
    <submittedName>
        <fullName evidence="1">Uncharacterized protein</fullName>
    </submittedName>
</protein>
<sequence length="277" mass="29815">MSEGSLLLFDAINSLGAGVPENDDILTNIAYQPASAIVAGDEATLSPVWYQHSSVAGTESDYHFLERTSKGGIHAGFSWETIFTLGGRWMGFMIPQAIRDHVFANTPGRQFYVSMIMRATRQAGSSSRDVMTAGQIGSTTSARSFVLRTGYTDEASIVSVSGGGRFVKNYPDAGSIIDLVPQLQAGWFSNWYGTKPGSPPAGGNSNVGWGSRGPWGSTYLGEMPSWILYRFYIEDLFVSGRTGEQVAAADLAKFNADFGEGGRFADDTFSDPLLVKP</sequence>
<keyword evidence="2" id="KW-1185">Reference proteome</keyword>
<name>A0A934SAG2_9BACT</name>
<dbReference type="Proteomes" id="UP000603141">
    <property type="component" value="Unassembled WGS sequence"/>
</dbReference>
<organism evidence="1 2">
    <name type="scientific">Luteolibacter pohnpeiensis</name>
    <dbReference type="NCBI Taxonomy" id="454153"/>
    <lineage>
        <taxon>Bacteria</taxon>
        <taxon>Pseudomonadati</taxon>
        <taxon>Verrucomicrobiota</taxon>
        <taxon>Verrucomicrobiia</taxon>
        <taxon>Verrucomicrobiales</taxon>
        <taxon>Verrucomicrobiaceae</taxon>
        <taxon>Luteolibacter</taxon>
    </lineage>
</organism>
<gene>
    <name evidence="1" type="ORF">JIN85_20505</name>
</gene>
<dbReference type="AlphaFoldDB" id="A0A934SAG2"/>
<proteinExistence type="predicted"/>